<evidence type="ECO:0000313" key="3">
    <source>
        <dbReference type="EMBL" id="SFV67295.1"/>
    </source>
</evidence>
<dbReference type="InterPro" id="IPR046346">
    <property type="entry name" value="Aminoacid_DH-like_N_sf"/>
</dbReference>
<reference evidence="3" key="1">
    <citation type="submission" date="2016-10" db="EMBL/GenBank/DDBJ databases">
        <authorList>
            <person name="de Groot N.N."/>
        </authorList>
    </citation>
    <scope>NUCLEOTIDE SEQUENCE</scope>
</reference>
<keyword evidence="3" id="KW-0560">Oxidoreductase</keyword>
<dbReference type="InterPro" id="IPR036291">
    <property type="entry name" value="NAD(P)-bd_dom_sf"/>
</dbReference>
<dbReference type="SUPFAM" id="SSF53223">
    <property type="entry name" value="Aminoacid dehydrogenase-like, N-terminal domain"/>
    <property type="match status" value="1"/>
</dbReference>
<dbReference type="InterPro" id="IPR048381">
    <property type="entry name" value="GDH_C"/>
</dbReference>
<gene>
    <name evidence="3" type="ORF">MNB_SV-12-504</name>
</gene>
<dbReference type="GO" id="GO:0004352">
    <property type="term" value="F:glutamate dehydrogenase (NAD+) activity"/>
    <property type="evidence" value="ECO:0007669"/>
    <property type="project" value="UniProtKB-EC"/>
</dbReference>
<dbReference type="PANTHER" id="PTHR43403:SF1">
    <property type="entry name" value="NAD-SPECIFIC GLUTAMATE DEHYDROGENASE"/>
    <property type="match status" value="1"/>
</dbReference>
<dbReference type="GO" id="GO:0004069">
    <property type="term" value="F:L-aspartate:2-oxoglutarate aminotransferase activity"/>
    <property type="evidence" value="ECO:0007669"/>
    <property type="project" value="InterPro"/>
</dbReference>
<sequence>MTKRKNTKEYIQLVADNELIIDDKIKEFLNSSDIFVDLIDDNIIKFYSNRKLILSTLYPILDSIGFEVEKQVAFEIESIFVAKFTLINIDSKLINKNSEHIKSVIAKALNGEMPTKCKLLGLAYRVNFSLREIKLFRALAEYQDQLNPEYNFTQIINRLMINYLPFTKHSLEYFKMKFDPTVKDRESQIKKARKKLLRSLRDIESINDDKMAKMLLLILDNIVRTNYYLKKETISFKIETKNIKHLLKGTQPNIEAFVFSKDIAGVHLRTGYVCRGGLRWSDRYSDYREEVKSLMTAQEAKNAVIVPNGSKGGFIIRDSENITMERFTQCYSSYINGLLDLVNNEDGTLKDDKVIAYDGKDTYFVVAADKGTASMSDVANDIAIKRGFWLKDSFASGGNNGYHHKKLGITAKGALKSTHRFFIEKGIDFYKEPITVVGVGSMGGDVFGNGMIESKYFKVVGAISEKDIFIDPNPDPLTSYKERKRLFEADNSHWSEYKKFSKGGGVFSRNNKSIELTPEIKELLDYHEDTIGADELARRVLTLKVDMLYNGGIGTYIKSIEESNLEIGDKENEFVRVDASDIRAFAICEGANLSVTQKARIEYALNGGKINLDSIDNSAGVDTSDHEVNFKILFNILEKRGLLNEGHTLLKDSTEFVVMSVLNTNYRQALAISLDEQRSKESFDSFGKVVEVLSENLEFFNKRSFQLKTLERYDNKIVRPALGILILYSKIFIQQLLLESDMIESKAFDYYLHKYFPKELLAKFEDKVALHPLRKEIIAMIVSNKIINATGSSFISDYNKLGNDKFLQKIKSYLILNRLFDATQTRRVLFKSDFKICTQKQYKTFIMIENSIAYALNSMIELNKEELNFGTILSYKNSIDRVLKEIVTHDSIKYENLDQEIALFLNMIKHIKFIAEILKIEFSSTHTFNEVIETFFYISKKLKIVDFATSLDEMEVSKPSEIMIRDQLDIIVRSLTSKVTKDLLDFKRKDESVDIALEKYLQEIDFDFDYYCSLHEKSVTLIDISIAVNYLTVKISK</sequence>
<proteinExistence type="predicted"/>
<feature type="domain" description="NAD-glutamate dehydrogenase catalytic" evidence="1">
    <location>
        <begin position="197"/>
        <end position="674"/>
    </location>
</feature>
<protein>
    <submittedName>
        <fullName evidence="3">NAD-specific glutamate dehydrogenase, large form</fullName>
        <ecNumber evidence="3">1.4.1.2</ecNumber>
    </submittedName>
</protein>
<dbReference type="PANTHER" id="PTHR43403">
    <property type="entry name" value="NAD-SPECIFIC GLUTAMATE DEHYDROGENASE"/>
    <property type="match status" value="1"/>
</dbReference>
<dbReference type="SUPFAM" id="SSF51735">
    <property type="entry name" value="NAD(P)-binding Rossmann-fold domains"/>
    <property type="match status" value="1"/>
</dbReference>
<dbReference type="Pfam" id="PF21074">
    <property type="entry name" value="GDH_C"/>
    <property type="match status" value="1"/>
</dbReference>
<dbReference type="GO" id="GO:0006538">
    <property type="term" value="P:L-glutamate catabolic process"/>
    <property type="evidence" value="ECO:0007669"/>
    <property type="project" value="InterPro"/>
</dbReference>
<dbReference type="EC" id="1.4.1.2" evidence="3"/>
<evidence type="ECO:0000259" key="2">
    <source>
        <dbReference type="Pfam" id="PF21074"/>
    </source>
</evidence>
<accession>A0A1W1CNI0</accession>
<dbReference type="InterPro" id="IPR007780">
    <property type="entry name" value="NAD_Glu_DH_bac"/>
</dbReference>
<dbReference type="EMBL" id="FPHE01000161">
    <property type="protein sequence ID" value="SFV67295.1"/>
    <property type="molecule type" value="Genomic_DNA"/>
</dbReference>
<feature type="domain" description="NAD-specific glutamate dehydrogenase C-terminal" evidence="2">
    <location>
        <begin position="717"/>
        <end position="1005"/>
    </location>
</feature>
<dbReference type="AlphaFoldDB" id="A0A1W1CNI0"/>
<dbReference type="Gene3D" id="3.40.50.720">
    <property type="entry name" value="NAD(P)-binding Rossmann-like Domain"/>
    <property type="match status" value="1"/>
</dbReference>
<evidence type="ECO:0000259" key="1">
    <source>
        <dbReference type="Pfam" id="PF05088"/>
    </source>
</evidence>
<name>A0A1W1CNI0_9ZZZZ</name>
<dbReference type="Pfam" id="PF05088">
    <property type="entry name" value="Bac_GDH_CD"/>
    <property type="match status" value="1"/>
</dbReference>
<organism evidence="3">
    <name type="scientific">hydrothermal vent metagenome</name>
    <dbReference type="NCBI Taxonomy" id="652676"/>
    <lineage>
        <taxon>unclassified sequences</taxon>
        <taxon>metagenomes</taxon>
        <taxon>ecological metagenomes</taxon>
    </lineage>
</organism>
<dbReference type="InterPro" id="IPR028971">
    <property type="entry name" value="NAD-GDH_cat"/>
</dbReference>